<feature type="domain" description="TonB-dependent receptor-like beta-barrel" evidence="15">
    <location>
        <begin position="256"/>
        <end position="701"/>
    </location>
</feature>
<dbReference type="Gene3D" id="2.40.170.20">
    <property type="entry name" value="TonB-dependent receptor, beta-barrel domain"/>
    <property type="match status" value="1"/>
</dbReference>
<feature type="chain" id="PRO_5001615779" evidence="14">
    <location>
        <begin position="29"/>
        <end position="733"/>
    </location>
</feature>
<evidence type="ECO:0000256" key="11">
    <source>
        <dbReference type="PROSITE-ProRule" id="PRU01360"/>
    </source>
</evidence>
<dbReference type="OrthoDB" id="7313036at2"/>
<evidence type="ECO:0000259" key="16">
    <source>
        <dbReference type="Pfam" id="PF07715"/>
    </source>
</evidence>
<reference evidence="17 18" key="1">
    <citation type="journal article" date="2014" name="Antonie Van Leeuwenhoek">
        <title>Hyphomonas beringensis sp. nov. and Hyphomonas chukchiensis sp. nov., isolated from surface seawater of the Bering Sea and Chukchi Sea.</title>
        <authorList>
            <person name="Li C."/>
            <person name="Lai Q."/>
            <person name="Li G."/>
            <person name="Dong C."/>
            <person name="Wang J."/>
            <person name="Liao Y."/>
            <person name="Shao Z."/>
        </authorList>
    </citation>
    <scope>NUCLEOTIDE SEQUENCE [LARGE SCALE GENOMIC DNA]</scope>
    <source>
        <strain evidence="17 18">PS728</strain>
    </source>
</reference>
<evidence type="ECO:0000256" key="10">
    <source>
        <dbReference type="ARBA" id="ARBA00023237"/>
    </source>
</evidence>
<evidence type="ECO:0000256" key="12">
    <source>
        <dbReference type="PROSITE-ProRule" id="PRU10143"/>
    </source>
</evidence>
<keyword evidence="10 11" id="KW-0998">Cell outer membrane</keyword>
<dbReference type="STRING" id="1280954.HPO_07507"/>
<dbReference type="PROSITE" id="PS00430">
    <property type="entry name" value="TONB_DEPENDENT_REC_1"/>
    <property type="match status" value="1"/>
</dbReference>
<evidence type="ECO:0000256" key="2">
    <source>
        <dbReference type="ARBA" id="ARBA00022448"/>
    </source>
</evidence>
<dbReference type="GO" id="GO:0009279">
    <property type="term" value="C:cell outer membrane"/>
    <property type="evidence" value="ECO:0007669"/>
    <property type="project" value="UniProtKB-SubCell"/>
</dbReference>
<evidence type="ECO:0000256" key="4">
    <source>
        <dbReference type="ARBA" id="ARBA00022496"/>
    </source>
</evidence>
<keyword evidence="18" id="KW-1185">Reference proteome</keyword>
<dbReference type="AlphaFoldDB" id="A0A062VLM6"/>
<dbReference type="CDD" id="cd01347">
    <property type="entry name" value="ligand_gated_channel"/>
    <property type="match status" value="1"/>
</dbReference>
<dbReference type="RefSeq" id="WP_035596674.1">
    <property type="nucleotide sequence ID" value="NZ_ARYM01000007.1"/>
</dbReference>
<sequence length="733" mass="79672">MLIKTLKVPLLASCSVLAIGLFPCLAIAQEAEKPESALVNETILVTASKREQSLREVPGSISALSESALQDLNAQSLSDYITRIPGVVFNDYQPGVSEVVIRGVASTTYHEANQTATGYYLNEIPLIEPGFPLVIPDVDSFDLKRVEVLRGPQGTLFGSSSLGGAINYVAKEADPSGMEAGLEGMIASTKGVDELSYAAKGMINLPVIKDKLAIRLVGLQRFDSGYLDNTLLGEDGSNDLGVDGLRASVVFTPTETTRISALSMYQKYTLDDQTYVLFGADPETFERATNVAEYQNTDFTLHSLRLDQEFDFATLTVVGSYVEKSADLAFDYSIFGGNDPRTNTPLLSSGSGESTTDYLEVRLTSPDEGPLTWIVGANYTKLKSENTDALYLEGIAAYIDANPAEFNNQPGSLLAPGDLSERTVSSNSVTEQALFGEIKYAFSDQLSLTLGGRLFEYESSPRLTYLPNANLIDPFDYQPPAGKESSFVPKVSLTYTPNDDIMVYALYSEGFRIGGVNVYSVASPDLPLAFGSDATKNYEIGARIDLMNDRIFLDATVYHIDWEDVQARLFTSDYRAYTVNGGGAEIDGVELVATIAATEQLNLSTSISYNDARLSSLLPGENAPAGTRLPGASEWTIANTASYRFDTLPWQPFVSLNHRYLSEAPVDFAGSLEKGDYHIFDLNASFDVSSNVQLSLFAKNLFDEYGILNAPFAFAGSVTRPRSIGMSLRYNFN</sequence>
<evidence type="ECO:0000256" key="6">
    <source>
        <dbReference type="ARBA" id="ARBA00023004"/>
    </source>
</evidence>
<evidence type="ECO:0000256" key="14">
    <source>
        <dbReference type="SAM" id="SignalP"/>
    </source>
</evidence>
<dbReference type="Pfam" id="PF00593">
    <property type="entry name" value="TonB_dep_Rec_b-barrel"/>
    <property type="match status" value="1"/>
</dbReference>
<evidence type="ECO:0000256" key="13">
    <source>
        <dbReference type="RuleBase" id="RU003357"/>
    </source>
</evidence>
<keyword evidence="5 11" id="KW-0812">Transmembrane</keyword>
<gene>
    <name evidence="17" type="ORF">HPO_07507</name>
</gene>
<comment type="caution">
    <text evidence="17">The sequence shown here is derived from an EMBL/GenBank/DDBJ whole genome shotgun (WGS) entry which is preliminary data.</text>
</comment>
<feature type="signal peptide" evidence="14">
    <location>
        <begin position="1"/>
        <end position="28"/>
    </location>
</feature>
<keyword evidence="9 11" id="KW-0472">Membrane</keyword>
<keyword evidence="6" id="KW-0408">Iron</keyword>
<dbReference type="eggNOG" id="COG4771">
    <property type="taxonomic scope" value="Bacteria"/>
</dbReference>
<evidence type="ECO:0000313" key="17">
    <source>
        <dbReference type="EMBL" id="KCZ99055.1"/>
    </source>
</evidence>
<keyword evidence="2 11" id="KW-0813">Transport</keyword>
<keyword evidence="4" id="KW-0410">Iron transport</keyword>
<keyword evidence="14" id="KW-0732">Signal</keyword>
<dbReference type="PANTHER" id="PTHR32552">
    <property type="entry name" value="FERRICHROME IRON RECEPTOR-RELATED"/>
    <property type="match status" value="1"/>
</dbReference>
<evidence type="ECO:0000256" key="9">
    <source>
        <dbReference type="ARBA" id="ARBA00023136"/>
    </source>
</evidence>
<dbReference type="Proteomes" id="UP000027100">
    <property type="component" value="Unassembled WGS sequence"/>
</dbReference>
<evidence type="ECO:0000256" key="5">
    <source>
        <dbReference type="ARBA" id="ARBA00022692"/>
    </source>
</evidence>
<dbReference type="InterPro" id="IPR036942">
    <property type="entry name" value="Beta-barrel_TonB_sf"/>
</dbReference>
<proteinExistence type="inferred from homology"/>
<evidence type="ECO:0000256" key="1">
    <source>
        <dbReference type="ARBA" id="ARBA00004571"/>
    </source>
</evidence>
<keyword evidence="17" id="KW-0675">Receptor</keyword>
<feature type="domain" description="TonB-dependent receptor plug" evidence="16">
    <location>
        <begin position="54"/>
        <end position="165"/>
    </location>
</feature>
<comment type="similarity">
    <text evidence="11 13">Belongs to the TonB-dependent receptor family.</text>
</comment>
<dbReference type="PATRIC" id="fig|1280954.3.peg.1525"/>
<keyword evidence="7" id="KW-0406">Ion transport</keyword>
<dbReference type="InterPro" id="IPR000531">
    <property type="entry name" value="Beta-barrel_TonB"/>
</dbReference>
<keyword evidence="3 11" id="KW-1134">Transmembrane beta strand</keyword>
<dbReference type="InterPro" id="IPR039426">
    <property type="entry name" value="TonB-dep_rcpt-like"/>
</dbReference>
<dbReference type="PROSITE" id="PS52016">
    <property type="entry name" value="TONB_DEPENDENT_REC_3"/>
    <property type="match status" value="1"/>
</dbReference>
<dbReference type="GO" id="GO:0006826">
    <property type="term" value="P:iron ion transport"/>
    <property type="evidence" value="ECO:0007669"/>
    <property type="project" value="UniProtKB-KW"/>
</dbReference>
<protein>
    <submittedName>
        <fullName evidence="17">TonB-dependent receptor plug</fullName>
    </submittedName>
</protein>
<evidence type="ECO:0000256" key="3">
    <source>
        <dbReference type="ARBA" id="ARBA00022452"/>
    </source>
</evidence>
<organism evidence="17 18">
    <name type="scientific">Hyphomonas polymorpha PS728</name>
    <dbReference type="NCBI Taxonomy" id="1280954"/>
    <lineage>
        <taxon>Bacteria</taxon>
        <taxon>Pseudomonadati</taxon>
        <taxon>Pseudomonadota</taxon>
        <taxon>Alphaproteobacteria</taxon>
        <taxon>Hyphomonadales</taxon>
        <taxon>Hyphomonadaceae</taxon>
        <taxon>Hyphomonas</taxon>
    </lineage>
</organism>
<comment type="subcellular location">
    <subcellularLocation>
        <location evidence="1 11">Cell outer membrane</location>
        <topology evidence="1 11">Multi-pass membrane protein</topology>
    </subcellularLocation>
</comment>
<dbReference type="InterPro" id="IPR010916">
    <property type="entry name" value="TonB_box_CS"/>
</dbReference>
<accession>A0A062VLM6</accession>
<dbReference type="Pfam" id="PF07715">
    <property type="entry name" value="Plug"/>
    <property type="match status" value="1"/>
</dbReference>
<name>A0A062VLM6_9PROT</name>
<keyword evidence="8 12" id="KW-0798">TonB box</keyword>
<dbReference type="PANTHER" id="PTHR32552:SF81">
    <property type="entry name" value="TONB-DEPENDENT OUTER MEMBRANE RECEPTOR"/>
    <property type="match status" value="1"/>
</dbReference>
<dbReference type="SUPFAM" id="SSF56935">
    <property type="entry name" value="Porins"/>
    <property type="match status" value="1"/>
</dbReference>
<evidence type="ECO:0000256" key="7">
    <source>
        <dbReference type="ARBA" id="ARBA00023065"/>
    </source>
</evidence>
<evidence type="ECO:0000259" key="15">
    <source>
        <dbReference type="Pfam" id="PF00593"/>
    </source>
</evidence>
<evidence type="ECO:0000313" key="18">
    <source>
        <dbReference type="Proteomes" id="UP000027100"/>
    </source>
</evidence>
<evidence type="ECO:0000256" key="8">
    <source>
        <dbReference type="ARBA" id="ARBA00023077"/>
    </source>
</evidence>
<dbReference type="EMBL" id="ARYM01000007">
    <property type="protein sequence ID" value="KCZ99055.1"/>
    <property type="molecule type" value="Genomic_DNA"/>
</dbReference>
<dbReference type="InterPro" id="IPR012910">
    <property type="entry name" value="Plug_dom"/>
</dbReference>
<feature type="short sequence motif" description="TonB box" evidence="12">
    <location>
        <begin position="42"/>
        <end position="48"/>
    </location>
</feature>